<name>A0A8J2K917_9HEXA</name>
<dbReference type="AlphaFoldDB" id="A0A8J2K917"/>
<organism evidence="1 2">
    <name type="scientific">Allacma fusca</name>
    <dbReference type="NCBI Taxonomy" id="39272"/>
    <lineage>
        <taxon>Eukaryota</taxon>
        <taxon>Metazoa</taxon>
        <taxon>Ecdysozoa</taxon>
        <taxon>Arthropoda</taxon>
        <taxon>Hexapoda</taxon>
        <taxon>Collembola</taxon>
        <taxon>Symphypleona</taxon>
        <taxon>Sminthuridae</taxon>
        <taxon>Allacma</taxon>
    </lineage>
</organism>
<dbReference type="Proteomes" id="UP000708208">
    <property type="component" value="Unassembled WGS sequence"/>
</dbReference>
<gene>
    <name evidence="1" type="ORF">AFUS01_LOCUS20084</name>
</gene>
<accession>A0A8J2K917</accession>
<dbReference type="EMBL" id="CAJVCH010213829">
    <property type="protein sequence ID" value="CAG7731497.1"/>
    <property type="molecule type" value="Genomic_DNA"/>
</dbReference>
<comment type="caution">
    <text evidence="1">The sequence shown here is derived from an EMBL/GenBank/DDBJ whole genome shotgun (WGS) entry which is preliminary data.</text>
</comment>
<proteinExistence type="predicted"/>
<reference evidence="1" key="1">
    <citation type="submission" date="2021-06" db="EMBL/GenBank/DDBJ databases">
        <authorList>
            <person name="Hodson N. C."/>
            <person name="Mongue J. A."/>
            <person name="Jaron S. K."/>
        </authorList>
    </citation>
    <scope>NUCLEOTIDE SEQUENCE</scope>
</reference>
<keyword evidence="2" id="KW-1185">Reference proteome</keyword>
<feature type="non-terminal residue" evidence="1">
    <location>
        <position position="32"/>
    </location>
</feature>
<evidence type="ECO:0000313" key="2">
    <source>
        <dbReference type="Proteomes" id="UP000708208"/>
    </source>
</evidence>
<protein>
    <submittedName>
        <fullName evidence="1">Uncharacterized protein</fullName>
    </submittedName>
</protein>
<sequence>MLRKLYPEENRVRINNGDEVLELAIGCPVILL</sequence>
<evidence type="ECO:0000313" key="1">
    <source>
        <dbReference type="EMBL" id="CAG7731497.1"/>
    </source>
</evidence>